<dbReference type="Gene3D" id="1.20.1050.10">
    <property type="match status" value="1"/>
</dbReference>
<dbReference type="PANTHER" id="PTHR11571">
    <property type="entry name" value="GLUTATHIONE S-TRANSFERASE"/>
    <property type="match status" value="1"/>
</dbReference>
<proteinExistence type="inferred from homology"/>
<dbReference type="SFLD" id="SFLDG00363">
    <property type="entry name" value="AMPS_(cytGST):_Alpha-__Mu-__Pi"/>
    <property type="match status" value="1"/>
</dbReference>
<dbReference type="WBParaSite" id="ACRNAN_scaffold4225.g6465.t1">
    <property type="protein sequence ID" value="ACRNAN_scaffold4225.g6465.t1"/>
    <property type="gene ID" value="ACRNAN_scaffold4225.g6465"/>
</dbReference>
<dbReference type="GO" id="GO:0005737">
    <property type="term" value="C:cytoplasm"/>
    <property type="evidence" value="ECO:0007669"/>
    <property type="project" value="UniProtKB-ARBA"/>
</dbReference>
<evidence type="ECO:0000256" key="5">
    <source>
        <dbReference type="ARBA" id="ARBA00078118"/>
    </source>
</evidence>
<dbReference type="InterPro" id="IPR036249">
    <property type="entry name" value="Thioredoxin-like_sf"/>
</dbReference>
<evidence type="ECO:0000259" key="6">
    <source>
        <dbReference type="PROSITE" id="PS50404"/>
    </source>
</evidence>
<dbReference type="GO" id="GO:0004602">
    <property type="term" value="F:glutathione peroxidase activity"/>
    <property type="evidence" value="ECO:0007669"/>
    <property type="project" value="UniProtKB-ARBA"/>
</dbReference>
<dbReference type="InterPro" id="IPR010987">
    <property type="entry name" value="Glutathione-S-Trfase_C-like"/>
</dbReference>
<dbReference type="Pfam" id="PF14497">
    <property type="entry name" value="GST_C_3"/>
    <property type="match status" value="1"/>
</dbReference>
<dbReference type="CDD" id="cd03039">
    <property type="entry name" value="GST_N_Sigma_like"/>
    <property type="match status" value="1"/>
</dbReference>
<dbReference type="SUPFAM" id="SSF52833">
    <property type="entry name" value="Thioredoxin-like"/>
    <property type="match status" value="1"/>
</dbReference>
<accession>A0A914DW10</accession>
<dbReference type="GO" id="GO:0004364">
    <property type="term" value="F:glutathione transferase activity"/>
    <property type="evidence" value="ECO:0007669"/>
    <property type="project" value="UniProtKB-EC"/>
</dbReference>
<dbReference type="Pfam" id="PF02798">
    <property type="entry name" value="GST_N"/>
    <property type="match status" value="1"/>
</dbReference>
<dbReference type="InterPro" id="IPR004046">
    <property type="entry name" value="GST_C"/>
</dbReference>
<dbReference type="InterPro" id="IPR040079">
    <property type="entry name" value="Glutathione_S-Trfase"/>
</dbReference>
<dbReference type="EC" id="2.5.1.18" evidence="1"/>
<dbReference type="SFLD" id="SFLDG01205">
    <property type="entry name" value="AMPS.1"/>
    <property type="match status" value="1"/>
</dbReference>
<evidence type="ECO:0000313" key="9">
    <source>
        <dbReference type="WBParaSite" id="ACRNAN_scaffold4225.g6465.t1"/>
    </source>
</evidence>
<dbReference type="PROSITE" id="PS50404">
    <property type="entry name" value="GST_NTER"/>
    <property type="match status" value="1"/>
</dbReference>
<name>A0A914DW10_9BILA</name>
<dbReference type="InterPro" id="IPR036282">
    <property type="entry name" value="Glutathione-S-Trfase_C_sf"/>
</dbReference>
<sequence length="235" mass="27636">MYDWQGDYIIARLLAQDKKIISDMVHYKLHYFDVRGLGEMIRMILIYNNEPFEEHRFPVDSEEWHAYKPSTPFGKVPLLEIDDKILSQSFAIARYLARKYGLAGKDDFESAYLDSIADAQKDFYQEVKPYYLVCGYGGKYGGDKDKEKLYNELFLPVAQRHLPKIEKLLKESKSGFYAQSGLSWVDFYMAEQTHTFSAFAPETFKQYPELLKHKERVYSLPQLRNYIQSRKNTPT</sequence>
<comment type="similarity">
    <text evidence="3">Belongs to the GST superfamily. Sigma family.</text>
</comment>
<dbReference type="InterPro" id="IPR004045">
    <property type="entry name" value="Glutathione_S-Trfase_N"/>
</dbReference>
<evidence type="ECO:0000313" key="8">
    <source>
        <dbReference type="Proteomes" id="UP000887540"/>
    </source>
</evidence>
<dbReference type="SFLD" id="SFLDS00019">
    <property type="entry name" value="Glutathione_Transferase_(cytos"/>
    <property type="match status" value="1"/>
</dbReference>
<evidence type="ECO:0000256" key="2">
    <source>
        <dbReference type="ARBA" id="ARBA00022679"/>
    </source>
</evidence>
<comment type="catalytic activity">
    <reaction evidence="4">
        <text>RX + glutathione = an S-substituted glutathione + a halide anion + H(+)</text>
        <dbReference type="Rhea" id="RHEA:16437"/>
        <dbReference type="ChEBI" id="CHEBI:15378"/>
        <dbReference type="ChEBI" id="CHEBI:16042"/>
        <dbReference type="ChEBI" id="CHEBI:17792"/>
        <dbReference type="ChEBI" id="CHEBI:57925"/>
        <dbReference type="ChEBI" id="CHEBI:90779"/>
        <dbReference type="EC" id="2.5.1.18"/>
    </reaction>
</comment>
<dbReference type="SUPFAM" id="SSF47616">
    <property type="entry name" value="GST C-terminal domain-like"/>
    <property type="match status" value="1"/>
</dbReference>
<keyword evidence="8" id="KW-1185">Reference proteome</keyword>
<dbReference type="Gene3D" id="3.40.30.10">
    <property type="entry name" value="Glutaredoxin"/>
    <property type="match status" value="1"/>
</dbReference>
<dbReference type="Proteomes" id="UP000887540">
    <property type="component" value="Unplaced"/>
</dbReference>
<feature type="domain" description="GST C-terminal" evidence="7">
    <location>
        <begin position="106"/>
        <end position="235"/>
    </location>
</feature>
<organism evidence="8 9">
    <name type="scientific">Acrobeloides nanus</name>
    <dbReference type="NCBI Taxonomy" id="290746"/>
    <lineage>
        <taxon>Eukaryota</taxon>
        <taxon>Metazoa</taxon>
        <taxon>Ecdysozoa</taxon>
        <taxon>Nematoda</taxon>
        <taxon>Chromadorea</taxon>
        <taxon>Rhabditida</taxon>
        <taxon>Tylenchina</taxon>
        <taxon>Cephalobomorpha</taxon>
        <taxon>Cephaloboidea</taxon>
        <taxon>Cephalobidae</taxon>
        <taxon>Acrobeloides</taxon>
    </lineage>
</organism>
<dbReference type="CDD" id="cd03192">
    <property type="entry name" value="GST_C_Sigma_like"/>
    <property type="match status" value="1"/>
</dbReference>
<reference evidence="9" key="1">
    <citation type="submission" date="2022-11" db="UniProtKB">
        <authorList>
            <consortium name="WormBaseParasite"/>
        </authorList>
    </citation>
    <scope>IDENTIFICATION</scope>
</reference>
<evidence type="ECO:0000256" key="4">
    <source>
        <dbReference type="ARBA" id="ARBA00047960"/>
    </source>
</evidence>
<evidence type="ECO:0000256" key="3">
    <source>
        <dbReference type="ARBA" id="ARBA00038317"/>
    </source>
</evidence>
<dbReference type="PANTHER" id="PTHR11571:SF224">
    <property type="entry name" value="HEMATOPOIETIC PROSTAGLANDIN D SYNTHASE"/>
    <property type="match status" value="1"/>
</dbReference>
<protein>
    <recommendedName>
        <fullName evidence="1">glutathione transferase</fullName>
        <ecNumber evidence="1">2.5.1.18</ecNumber>
    </recommendedName>
    <alternativeName>
        <fullName evidence="5">GST class-sigma</fullName>
    </alternativeName>
</protein>
<feature type="domain" description="GST N-terminal" evidence="6">
    <location>
        <begin position="25"/>
        <end position="104"/>
    </location>
</feature>
<dbReference type="FunFam" id="3.40.30.10:FF:000035">
    <property type="entry name" value="hematopoietic prostaglandin D synthase"/>
    <property type="match status" value="1"/>
</dbReference>
<keyword evidence="2" id="KW-0808">Transferase</keyword>
<dbReference type="AlphaFoldDB" id="A0A914DW10"/>
<evidence type="ECO:0000259" key="7">
    <source>
        <dbReference type="PROSITE" id="PS50405"/>
    </source>
</evidence>
<dbReference type="InterPro" id="IPR050213">
    <property type="entry name" value="GST_superfamily"/>
</dbReference>
<evidence type="ECO:0000256" key="1">
    <source>
        <dbReference type="ARBA" id="ARBA00012452"/>
    </source>
</evidence>
<dbReference type="PROSITE" id="PS50405">
    <property type="entry name" value="GST_CTER"/>
    <property type="match status" value="1"/>
</dbReference>
<dbReference type="GO" id="GO:0006749">
    <property type="term" value="P:glutathione metabolic process"/>
    <property type="evidence" value="ECO:0007669"/>
    <property type="project" value="TreeGrafter"/>
</dbReference>
<dbReference type="FunFam" id="1.20.1050.10:FF:000031">
    <property type="entry name" value="Glutathione S-Transferase"/>
    <property type="match status" value="1"/>
</dbReference>